<evidence type="ECO:0000313" key="2">
    <source>
        <dbReference type="Proteomes" id="UP001234178"/>
    </source>
</evidence>
<protein>
    <submittedName>
        <fullName evidence="1">Uncharacterized protein</fullName>
    </submittedName>
</protein>
<evidence type="ECO:0000313" key="1">
    <source>
        <dbReference type="EMBL" id="KAK4004088.1"/>
    </source>
</evidence>
<accession>A0ABQ9YTV9</accession>
<name>A0ABQ9YTV9_9CRUS</name>
<dbReference type="EMBL" id="JAOYFB010000001">
    <property type="protein sequence ID" value="KAK4004088.1"/>
    <property type="molecule type" value="Genomic_DNA"/>
</dbReference>
<sequence>MLSRLIPCWVSTLLPAQRYESPGIRTQGGHSPKETIWRRAWIVKRVFVWIRLSWIRIWTLFVLRLSVTLRWTSLWVGDL</sequence>
<dbReference type="Proteomes" id="UP001234178">
    <property type="component" value="Unassembled WGS sequence"/>
</dbReference>
<gene>
    <name evidence="1" type="ORF">OUZ56_005831</name>
</gene>
<keyword evidence="2" id="KW-1185">Reference proteome</keyword>
<proteinExistence type="predicted"/>
<organism evidence="1 2">
    <name type="scientific">Daphnia magna</name>
    <dbReference type="NCBI Taxonomy" id="35525"/>
    <lineage>
        <taxon>Eukaryota</taxon>
        <taxon>Metazoa</taxon>
        <taxon>Ecdysozoa</taxon>
        <taxon>Arthropoda</taxon>
        <taxon>Crustacea</taxon>
        <taxon>Branchiopoda</taxon>
        <taxon>Diplostraca</taxon>
        <taxon>Cladocera</taxon>
        <taxon>Anomopoda</taxon>
        <taxon>Daphniidae</taxon>
        <taxon>Daphnia</taxon>
    </lineage>
</organism>
<reference evidence="1 2" key="1">
    <citation type="journal article" date="2023" name="Nucleic Acids Res.">
        <title>The hologenome of Daphnia magna reveals possible DNA methylation and microbiome-mediated evolution of the host genome.</title>
        <authorList>
            <person name="Chaturvedi A."/>
            <person name="Li X."/>
            <person name="Dhandapani V."/>
            <person name="Marshall H."/>
            <person name="Kissane S."/>
            <person name="Cuenca-Cambronero M."/>
            <person name="Asole G."/>
            <person name="Calvet F."/>
            <person name="Ruiz-Romero M."/>
            <person name="Marangio P."/>
            <person name="Guigo R."/>
            <person name="Rago D."/>
            <person name="Mirbahai L."/>
            <person name="Eastwood N."/>
            <person name="Colbourne J.K."/>
            <person name="Zhou J."/>
            <person name="Mallon E."/>
            <person name="Orsini L."/>
        </authorList>
    </citation>
    <scope>NUCLEOTIDE SEQUENCE [LARGE SCALE GENOMIC DNA]</scope>
    <source>
        <strain evidence="1">LRV0_1</strain>
    </source>
</reference>
<comment type="caution">
    <text evidence="1">The sequence shown here is derived from an EMBL/GenBank/DDBJ whole genome shotgun (WGS) entry which is preliminary data.</text>
</comment>